<dbReference type="EMBL" id="GL349464">
    <property type="protein sequence ID" value="KNC50980.1"/>
    <property type="molecule type" value="Genomic_DNA"/>
</dbReference>
<dbReference type="GeneID" id="25566001"/>
<keyword evidence="9 12" id="KW-1133">Transmembrane helix</keyword>
<evidence type="ECO:0000256" key="10">
    <source>
        <dbReference type="ARBA" id="ARBA00023136"/>
    </source>
</evidence>
<reference evidence="13 14" key="1">
    <citation type="submission" date="2010-05" db="EMBL/GenBank/DDBJ databases">
        <title>The Genome Sequence of Thecamonas trahens ATCC 50062.</title>
        <authorList>
            <consortium name="The Broad Institute Genome Sequencing Platform"/>
            <person name="Russ C."/>
            <person name="Cuomo C."/>
            <person name="Shea T."/>
            <person name="Young S.K."/>
            <person name="Zeng Q."/>
            <person name="Koehrsen M."/>
            <person name="Haas B."/>
            <person name="Borodovsky M."/>
            <person name="Guigo R."/>
            <person name="Alvarado L."/>
            <person name="Berlin A."/>
            <person name="Bochicchio J."/>
            <person name="Borenstein D."/>
            <person name="Chapman S."/>
            <person name="Chen Z."/>
            <person name="Freedman E."/>
            <person name="Gellesch M."/>
            <person name="Goldberg J."/>
            <person name="Griggs A."/>
            <person name="Gujja S."/>
            <person name="Heilman E."/>
            <person name="Heiman D."/>
            <person name="Hepburn T."/>
            <person name="Howarth C."/>
            <person name="Jen D."/>
            <person name="Larson L."/>
            <person name="Mehta T."/>
            <person name="Park D."/>
            <person name="Pearson M."/>
            <person name="Roberts A."/>
            <person name="Saif S."/>
            <person name="Shenoy N."/>
            <person name="Sisk P."/>
            <person name="Stolte C."/>
            <person name="Sykes S."/>
            <person name="Thomson T."/>
            <person name="Walk T."/>
            <person name="White J."/>
            <person name="Yandava C."/>
            <person name="Burger G."/>
            <person name="Gray M.W."/>
            <person name="Holland P.W.H."/>
            <person name="King N."/>
            <person name="Lang F.B.F."/>
            <person name="Roger A.J."/>
            <person name="Ruiz-Trillo I."/>
            <person name="Lander E."/>
            <person name="Nusbaum C."/>
        </authorList>
    </citation>
    <scope>NUCLEOTIDE SEQUENCE [LARGE SCALE GENOMIC DNA]</scope>
    <source>
        <strain evidence="13 14">ATCC 50062</strain>
    </source>
</reference>
<comment type="similarity">
    <text evidence="4">Belongs to the glycosyltransferase 2 family.</text>
</comment>
<evidence type="ECO:0000313" key="13">
    <source>
        <dbReference type="EMBL" id="KNC50980.1"/>
    </source>
</evidence>
<evidence type="ECO:0000256" key="1">
    <source>
        <dbReference type="ARBA" id="ARBA00004141"/>
    </source>
</evidence>
<dbReference type="GO" id="GO:0016020">
    <property type="term" value="C:membrane"/>
    <property type="evidence" value="ECO:0007669"/>
    <property type="project" value="UniProtKB-SubCell"/>
</dbReference>
<dbReference type="EC" id="2.4.1.80" evidence="5"/>
<feature type="transmembrane region" description="Helical" evidence="12">
    <location>
        <begin position="41"/>
        <end position="67"/>
    </location>
</feature>
<dbReference type="GO" id="GO:0008120">
    <property type="term" value="F:ceramide glucosyltransferase activity"/>
    <property type="evidence" value="ECO:0007669"/>
    <property type="project" value="UniProtKB-EC"/>
</dbReference>
<name>A0A0L0DFH0_THETB</name>
<feature type="transmembrane region" description="Helical" evidence="12">
    <location>
        <begin position="12"/>
        <end position="35"/>
    </location>
</feature>
<dbReference type="PANTHER" id="PTHR12726">
    <property type="entry name" value="CERAMIDE GLUCOSYLTRANSFERASE"/>
    <property type="match status" value="1"/>
</dbReference>
<dbReference type="PANTHER" id="PTHR12726:SF0">
    <property type="entry name" value="CERAMIDE GLUCOSYLTRANSFERASE"/>
    <property type="match status" value="1"/>
</dbReference>
<evidence type="ECO:0000256" key="4">
    <source>
        <dbReference type="ARBA" id="ARBA00006739"/>
    </source>
</evidence>
<keyword evidence="8 12" id="KW-0812">Transmembrane</keyword>
<evidence type="ECO:0000256" key="5">
    <source>
        <dbReference type="ARBA" id="ARBA00012699"/>
    </source>
</evidence>
<keyword evidence="14" id="KW-1185">Reference proteome</keyword>
<dbReference type="eggNOG" id="KOG2547">
    <property type="taxonomic scope" value="Eukaryota"/>
</dbReference>
<evidence type="ECO:0000256" key="3">
    <source>
        <dbReference type="ARBA" id="ARBA00004991"/>
    </source>
</evidence>
<dbReference type="Pfam" id="PF13506">
    <property type="entry name" value="Glyco_transf_21"/>
    <property type="match status" value="1"/>
</dbReference>
<dbReference type="STRING" id="461836.A0A0L0DFH0"/>
<dbReference type="InterPro" id="IPR025993">
    <property type="entry name" value="Ceramide_glucosylTrfase"/>
</dbReference>
<evidence type="ECO:0000256" key="9">
    <source>
        <dbReference type="ARBA" id="ARBA00022989"/>
    </source>
</evidence>
<keyword evidence="6" id="KW-0328">Glycosyltransferase</keyword>
<feature type="region of interest" description="Disordered" evidence="11">
    <location>
        <begin position="93"/>
        <end position="121"/>
    </location>
</feature>
<dbReference type="InterPro" id="IPR029044">
    <property type="entry name" value="Nucleotide-diphossugar_trans"/>
</dbReference>
<dbReference type="RefSeq" id="XP_013756451.1">
    <property type="nucleotide sequence ID" value="XM_013900997.1"/>
</dbReference>
<accession>A0A0L0DFH0</accession>
<dbReference type="UniPathway" id="UPA00222"/>
<evidence type="ECO:0000256" key="7">
    <source>
        <dbReference type="ARBA" id="ARBA00022679"/>
    </source>
</evidence>
<evidence type="ECO:0000256" key="2">
    <source>
        <dbReference type="ARBA" id="ARBA00004760"/>
    </source>
</evidence>
<comment type="pathway">
    <text evidence="2">Lipid metabolism; sphingolipid metabolism.</text>
</comment>
<gene>
    <name evidence="13" type="ORF">AMSG_06947</name>
</gene>
<keyword evidence="7" id="KW-0808">Transferase</keyword>
<evidence type="ECO:0000256" key="8">
    <source>
        <dbReference type="ARBA" id="ARBA00022692"/>
    </source>
</evidence>
<dbReference type="Proteomes" id="UP000054408">
    <property type="component" value="Unassembled WGS sequence"/>
</dbReference>
<dbReference type="Gene3D" id="3.90.550.10">
    <property type="entry name" value="Spore Coat Polysaccharide Biosynthesis Protein SpsA, Chain A"/>
    <property type="match status" value="1"/>
</dbReference>
<evidence type="ECO:0000256" key="11">
    <source>
        <dbReference type="SAM" id="MobiDB-lite"/>
    </source>
</evidence>
<evidence type="ECO:0000256" key="12">
    <source>
        <dbReference type="SAM" id="Phobius"/>
    </source>
</evidence>
<dbReference type="SUPFAM" id="SSF53448">
    <property type="entry name" value="Nucleotide-diphospho-sugar transferases"/>
    <property type="match status" value="1"/>
</dbReference>
<organism evidence="13 14">
    <name type="scientific">Thecamonas trahens ATCC 50062</name>
    <dbReference type="NCBI Taxonomy" id="461836"/>
    <lineage>
        <taxon>Eukaryota</taxon>
        <taxon>Apusozoa</taxon>
        <taxon>Apusomonadida</taxon>
        <taxon>Apusomonadidae</taxon>
        <taxon>Thecamonas</taxon>
    </lineage>
</organism>
<comment type="pathway">
    <text evidence="3">Sphingolipid metabolism.</text>
</comment>
<comment type="subcellular location">
    <subcellularLocation>
        <location evidence="1">Membrane</location>
        <topology evidence="1">Multi-pass membrane protein</topology>
    </subcellularLocation>
</comment>
<feature type="transmembrane region" description="Helical" evidence="12">
    <location>
        <begin position="428"/>
        <end position="448"/>
    </location>
</feature>
<feature type="compositionally biased region" description="Polar residues" evidence="11">
    <location>
        <begin position="104"/>
        <end position="118"/>
    </location>
</feature>
<dbReference type="AlphaFoldDB" id="A0A0L0DFH0"/>
<protein>
    <recommendedName>
        <fullName evidence="5">ceramide glucosyltransferase</fullName>
        <ecNumber evidence="5">2.4.1.80</ecNumber>
    </recommendedName>
</protein>
<sequence length="478" mass="52569">MSRVRGAEQHSATYYFLIDYVFPSLWYGTNIAIIYMSFKYFALVFGSLGLLLTIIAVSATAGLGWLVESGNVGAALMAPAFVCEPGDWERLAGGGGGGDGRTGNKASTSLTRSESMSASLGDDDSLPGISVLKPLCGVDSMLETNLETFFQLEYPEAKFELVFSVTEATDPALEVVRSLMVKYPKVHASIVVADPQVGYNPKLNNLIVPFDRAEFDLCLCSDSNVYAEPDLLTLFASEFDDDVGFLHQMPVVSKPGSWGAWLEYTYVNATILPMFIVGTLTPFPCVWGKSFAIRRSDVNSPHIGGLASFGNCIAEDLAISTAMHAMRLRVKLMRRTVVQRLGVWSFTQFWERSTRWLKYRKAMGVVMGGFTLEWVFYGPVIALFAGLSWAWLMGGSFVLPALSAFALLGLLAYAFVRHIDNTLAGPPSPLRFAASWIAVQALLIPMWITVMLSRRDLQWRGKAITLAPNSHLPVKKER</sequence>
<evidence type="ECO:0000256" key="6">
    <source>
        <dbReference type="ARBA" id="ARBA00022676"/>
    </source>
</evidence>
<feature type="transmembrane region" description="Helical" evidence="12">
    <location>
        <begin position="397"/>
        <end position="416"/>
    </location>
</feature>
<evidence type="ECO:0000313" key="14">
    <source>
        <dbReference type="Proteomes" id="UP000054408"/>
    </source>
</evidence>
<feature type="transmembrane region" description="Helical" evidence="12">
    <location>
        <begin position="362"/>
        <end position="391"/>
    </location>
</feature>
<proteinExistence type="inferred from homology"/>
<dbReference type="GO" id="GO:0006679">
    <property type="term" value="P:glucosylceramide biosynthetic process"/>
    <property type="evidence" value="ECO:0007669"/>
    <property type="project" value="TreeGrafter"/>
</dbReference>
<keyword evidence="10 12" id="KW-0472">Membrane</keyword>
<dbReference type="OrthoDB" id="1483400at2759"/>